<proteinExistence type="predicted"/>
<dbReference type="RefSeq" id="WP_284348130.1">
    <property type="nucleotide sequence ID" value="NZ_BRXS01000001.1"/>
</dbReference>
<dbReference type="EMBL" id="BRXS01000001">
    <property type="protein sequence ID" value="GLC23687.1"/>
    <property type="molecule type" value="Genomic_DNA"/>
</dbReference>
<reference evidence="3" key="1">
    <citation type="submission" date="2022-08" db="EMBL/GenBank/DDBJ databases">
        <title>Draft genome sequencing of Roseisolibacter agri AW1220.</title>
        <authorList>
            <person name="Tobiishi Y."/>
            <person name="Tonouchi A."/>
        </authorList>
    </citation>
    <scope>NUCLEOTIDE SEQUENCE</scope>
    <source>
        <strain evidence="3">AW1220</strain>
    </source>
</reference>
<evidence type="ECO:0000256" key="1">
    <source>
        <dbReference type="SAM" id="SignalP"/>
    </source>
</evidence>
<gene>
    <name evidence="3" type="ORF">rosag_02000</name>
</gene>
<name>A0AA37Q4M3_9BACT</name>
<accession>A0AA37Q4M3</accession>
<dbReference type="InterPro" id="IPR025491">
    <property type="entry name" value="DUF4382"/>
</dbReference>
<sequence length="208" mass="21684">MPLSRSMRLGACAALLAGSAIACGDDAFVDGQTGPRGSGRLVVQLTDAPFPFDSVKSVDVYVVRVDAKAEATDSAAAAVGTADSTKDSGGWVTLAEPKAKFDLLTLRDGKFATLGEKGLPAGTYRSFRLIIDPAQSRVTMKSGDSVAVQWPSAGRSGIKLQLAKDVTVGKDSTTALLVDFDVGESFVMRGNSLKNGLLFKPVIKAATR</sequence>
<evidence type="ECO:0000313" key="4">
    <source>
        <dbReference type="Proteomes" id="UP001161325"/>
    </source>
</evidence>
<comment type="caution">
    <text evidence="3">The sequence shown here is derived from an EMBL/GenBank/DDBJ whole genome shotgun (WGS) entry which is preliminary data.</text>
</comment>
<keyword evidence="4" id="KW-1185">Reference proteome</keyword>
<organism evidence="3 4">
    <name type="scientific">Roseisolibacter agri</name>
    <dbReference type="NCBI Taxonomy" id="2014610"/>
    <lineage>
        <taxon>Bacteria</taxon>
        <taxon>Pseudomonadati</taxon>
        <taxon>Gemmatimonadota</taxon>
        <taxon>Gemmatimonadia</taxon>
        <taxon>Gemmatimonadales</taxon>
        <taxon>Gemmatimonadaceae</taxon>
        <taxon>Roseisolibacter</taxon>
    </lineage>
</organism>
<keyword evidence="1" id="KW-0732">Signal</keyword>
<evidence type="ECO:0000259" key="2">
    <source>
        <dbReference type="Pfam" id="PF14321"/>
    </source>
</evidence>
<feature type="signal peptide" evidence="1">
    <location>
        <begin position="1"/>
        <end position="22"/>
    </location>
</feature>
<protein>
    <recommendedName>
        <fullName evidence="2">DUF4382 domain-containing protein</fullName>
    </recommendedName>
</protein>
<feature type="chain" id="PRO_5041451318" description="DUF4382 domain-containing protein" evidence="1">
    <location>
        <begin position="23"/>
        <end position="208"/>
    </location>
</feature>
<dbReference type="Pfam" id="PF14321">
    <property type="entry name" value="DUF4382"/>
    <property type="match status" value="1"/>
</dbReference>
<dbReference type="PROSITE" id="PS51257">
    <property type="entry name" value="PROKAR_LIPOPROTEIN"/>
    <property type="match status" value="1"/>
</dbReference>
<feature type="domain" description="DUF4382" evidence="2">
    <location>
        <begin position="39"/>
        <end position="192"/>
    </location>
</feature>
<evidence type="ECO:0000313" key="3">
    <source>
        <dbReference type="EMBL" id="GLC23687.1"/>
    </source>
</evidence>
<dbReference type="AlphaFoldDB" id="A0AA37Q4M3"/>
<dbReference type="Proteomes" id="UP001161325">
    <property type="component" value="Unassembled WGS sequence"/>
</dbReference>